<dbReference type="SUPFAM" id="SSF53756">
    <property type="entry name" value="UDP-Glycosyltransferase/glycogen phosphorylase"/>
    <property type="match status" value="1"/>
</dbReference>
<accession>A0A917BK37</accession>
<reference evidence="3" key="1">
    <citation type="journal article" date="2014" name="Int. J. Syst. Evol. Microbiol.">
        <title>Complete genome sequence of Corynebacterium casei LMG S-19264T (=DSM 44701T), isolated from a smear-ripened cheese.</title>
        <authorList>
            <consortium name="US DOE Joint Genome Institute (JGI-PGF)"/>
            <person name="Walter F."/>
            <person name="Albersmeier A."/>
            <person name="Kalinowski J."/>
            <person name="Ruckert C."/>
        </authorList>
    </citation>
    <scope>NUCLEOTIDE SEQUENCE</scope>
    <source>
        <strain evidence="3">CCM 7897</strain>
    </source>
</reference>
<dbReference type="EMBL" id="BMCT01000001">
    <property type="protein sequence ID" value="GGF46257.1"/>
    <property type="molecule type" value="Genomic_DNA"/>
</dbReference>
<keyword evidence="4" id="KW-1185">Reference proteome</keyword>
<sequence>MNPDRALIADFSLALINRTGAYYACRDLVAASADFVGSKRFWRFRLSGEPSGLIRKCLAKAMLAELKLRAAGLPLGRGTPSPRRGRVLFLDPLYVLFSGVSPRDIVLCHDVGPLTMPALFDRRTVQLYQAAYSRIAQARPGIVLVSAFSRDQFTSLFGSDFRFLDVIPLYTRAASTDGLVERPEAVARPFLLTVGALERRKNFERSIEAYVQSGLVDEGVDYLICGPRGYGSAALETLIADTPGVRWLGYLKDSEVRWMYRNACGFVLPSLLEGFGLPALEAATNGLVPIVSNEGALVEAVNDGALMVNPRSVPQISSAMRQLVRMSGDEKNRRLARLHAHADAMSFERFAMSWRTLLRRET</sequence>
<evidence type="ECO:0000313" key="4">
    <source>
        <dbReference type="Proteomes" id="UP000606044"/>
    </source>
</evidence>
<dbReference type="Proteomes" id="UP000606044">
    <property type="component" value="Unassembled WGS sequence"/>
</dbReference>
<evidence type="ECO:0000256" key="1">
    <source>
        <dbReference type="ARBA" id="ARBA00022679"/>
    </source>
</evidence>
<dbReference type="Pfam" id="PF00534">
    <property type="entry name" value="Glycos_transf_1"/>
    <property type="match status" value="1"/>
</dbReference>
<dbReference type="AlphaFoldDB" id="A0A917BK37"/>
<protein>
    <recommendedName>
        <fullName evidence="2">Glycosyl transferase family 1 domain-containing protein</fullName>
    </recommendedName>
</protein>
<evidence type="ECO:0000313" key="3">
    <source>
        <dbReference type="EMBL" id="GGF46257.1"/>
    </source>
</evidence>
<dbReference type="Gene3D" id="3.40.50.2000">
    <property type="entry name" value="Glycogen Phosphorylase B"/>
    <property type="match status" value="1"/>
</dbReference>
<keyword evidence="1" id="KW-0808">Transferase</keyword>
<reference evidence="3" key="2">
    <citation type="submission" date="2020-09" db="EMBL/GenBank/DDBJ databases">
        <authorList>
            <person name="Sun Q."/>
            <person name="Sedlacek I."/>
        </authorList>
    </citation>
    <scope>NUCLEOTIDE SEQUENCE</scope>
    <source>
        <strain evidence="3">CCM 7897</strain>
    </source>
</reference>
<dbReference type="GO" id="GO:0009103">
    <property type="term" value="P:lipopolysaccharide biosynthetic process"/>
    <property type="evidence" value="ECO:0007669"/>
    <property type="project" value="TreeGrafter"/>
</dbReference>
<organism evidence="3 4">
    <name type="scientific">Azorhizobium oxalatiphilum</name>
    <dbReference type="NCBI Taxonomy" id="980631"/>
    <lineage>
        <taxon>Bacteria</taxon>
        <taxon>Pseudomonadati</taxon>
        <taxon>Pseudomonadota</taxon>
        <taxon>Alphaproteobacteria</taxon>
        <taxon>Hyphomicrobiales</taxon>
        <taxon>Xanthobacteraceae</taxon>
        <taxon>Azorhizobium</taxon>
    </lineage>
</organism>
<dbReference type="InterPro" id="IPR001296">
    <property type="entry name" value="Glyco_trans_1"/>
</dbReference>
<evidence type="ECO:0000259" key="2">
    <source>
        <dbReference type="Pfam" id="PF00534"/>
    </source>
</evidence>
<dbReference type="PANTHER" id="PTHR46401">
    <property type="entry name" value="GLYCOSYLTRANSFERASE WBBK-RELATED"/>
    <property type="match status" value="1"/>
</dbReference>
<gene>
    <name evidence="3" type="ORF">GCM10007301_02220</name>
</gene>
<name>A0A917BK37_9HYPH</name>
<comment type="caution">
    <text evidence="3">The sequence shown here is derived from an EMBL/GenBank/DDBJ whole genome shotgun (WGS) entry which is preliminary data.</text>
</comment>
<dbReference type="GO" id="GO:0016757">
    <property type="term" value="F:glycosyltransferase activity"/>
    <property type="evidence" value="ECO:0007669"/>
    <property type="project" value="InterPro"/>
</dbReference>
<dbReference type="PANTHER" id="PTHR46401:SF2">
    <property type="entry name" value="GLYCOSYLTRANSFERASE WBBK-RELATED"/>
    <property type="match status" value="1"/>
</dbReference>
<dbReference type="RefSeq" id="WP_188574606.1">
    <property type="nucleotide sequence ID" value="NZ_BMCT01000001.1"/>
</dbReference>
<proteinExistence type="predicted"/>
<feature type="domain" description="Glycosyl transferase family 1" evidence="2">
    <location>
        <begin position="187"/>
        <end position="335"/>
    </location>
</feature>